<dbReference type="Gene3D" id="2.60.40.10">
    <property type="entry name" value="Immunoglobulins"/>
    <property type="match status" value="2"/>
</dbReference>
<dbReference type="EMBL" id="FO117594">
    <property type="protein sequence ID" value="CCF99972.1"/>
    <property type="molecule type" value="Genomic_DNA"/>
</dbReference>
<dbReference type="Pfam" id="PF20009">
    <property type="entry name" value="GEVED"/>
    <property type="match status" value="1"/>
</dbReference>
<dbReference type="InterPro" id="IPR013783">
    <property type="entry name" value="Ig-like_fold"/>
</dbReference>
<gene>
    <name evidence="3" type="ORF">VIS_S3CDB30031</name>
</gene>
<dbReference type="InterPro" id="IPR045474">
    <property type="entry name" value="GEVED"/>
</dbReference>
<feature type="domain" description="Secretion system C-terminal sorting" evidence="1">
    <location>
        <begin position="1012"/>
        <end position="1088"/>
    </location>
</feature>
<dbReference type="Pfam" id="PF13583">
    <property type="entry name" value="Reprolysin_4"/>
    <property type="match status" value="1"/>
</dbReference>
<organism evidence="3">
    <name type="scientific">uncultured Flavobacteriia bacterium</name>
    <dbReference type="NCBI Taxonomy" id="212695"/>
    <lineage>
        <taxon>Bacteria</taxon>
        <taxon>Pseudomonadati</taxon>
        <taxon>Bacteroidota</taxon>
        <taxon>Flavobacteriia</taxon>
        <taxon>environmental samples</taxon>
    </lineage>
</organism>
<dbReference type="SUPFAM" id="SSF55486">
    <property type="entry name" value="Metalloproteases ('zincins'), catalytic domain"/>
    <property type="match status" value="1"/>
</dbReference>
<dbReference type="GO" id="GO:0008237">
    <property type="term" value="F:metallopeptidase activity"/>
    <property type="evidence" value="ECO:0007669"/>
    <property type="project" value="InterPro"/>
</dbReference>
<dbReference type="InterPro" id="IPR036116">
    <property type="entry name" value="FN3_sf"/>
</dbReference>
<dbReference type="Gene3D" id="3.40.390.10">
    <property type="entry name" value="Collagenase (Catalytic Domain)"/>
    <property type="match status" value="1"/>
</dbReference>
<dbReference type="Pfam" id="PF18962">
    <property type="entry name" value="Por_Secre_tail"/>
    <property type="match status" value="1"/>
</dbReference>
<dbReference type="InterPro" id="IPR026444">
    <property type="entry name" value="Secre_tail"/>
</dbReference>
<accession>H6RG11</accession>
<evidence type="ECO:0000313" key="3">
    <source>
        <dbReference type="EMBL" id="CCF99972.1"/>
    </source>
</evidence>
<sequence>MKKNFIFTLLFIIFISNILNAQDFWKKIDNNSYTQKREIHKIKNFPEAYKLASLDLFNFQNYLDNKTSEQRITLPNTNGTFSEFSIKESSNFNIELAKKFPTIKSYAAQGIDDPTAVAKISIGTDGLHAIIFSGNESTIYIDPYSKDNNDYIVYNRSSLVKKNSEFKCEVEEASNIIISQQNFSRNANDGMLRTFRLAIVCSGEYAQFHLTRQDVSSTATDIVKKAAVLSAINTSMTRINGVFEKDLGVHMELVANNEDIIFLDADNDNISDGSAGTMISEVQSICDASIGDENYDIGHIFSIGGSGLAGLGVVCRTGQKARGVTGISTPVGDPYDIDYVSHEMGHQFGANHTQNNGCNRNDSTAVEPGSASTIMGYAGICAPNVQNNSDDHFHTVSITEMWNTIQSSATCAVVFDTSNEAPTANAGDDFNIPKSTPFVLKGASTDADGTSSLTYNWEQVDAEVATMSPLPTNTEGPMFRSLRSKSSPDRYMPDLSTIISGNISSTWEVLPSVPRDLNFSFLVRDNNAGGGNTARDNVKVTITDAEAFMVTSQSTNATLYTGSSRAITWVKGTTDLAPINCANVNIKLSIDGGLTFPIMLKENTPNDGIEDIIVPNSATTSARVLVEAANNIFYNVNASNFTIDATTPTFLVNNTSGEQGVCNFGNESASYNLNLDFLNGFSESVSLTASGQPSGAGVVFSPATVNSDENVVMTVTNLDGATAQMYTINVQATSTTLTQSANVNLNLSGEVASLLTLVSPANGAINTSLTQTLSWNEESNATSYDIEIAPDANFTNLLYSDNVTVNYYVPANLIEATLYYWRVIAKNNCSESNYSSTFSFTTITCTACLSKGNTSSEISTTLVNFHEINNASTKESGYSDYKILSTTVKPNEVHNLSVNTNTDGFNRVQVKAWVDWNQNCSFDDVGEEYDLGFSFFTNNKPTDIGSLSITIPSNANFGSTVMRVSTKYTSASNLVYPTSCGLDFNGEVEDYTIIVEDATASIDDISFEGFNLYPNPTKGEFSLNLTLVNTDKVSVQLYDVRGRLIDEINYYNTVTNFSESIFFKEASSGLYLLKVINGALQTTRKLIIK</sequence>
<dbReference type="AlphaFoldDB" id="H6RG11"/>
<feature type="domain" description="GEVED" evidence="2">
    <location>
        <begin position="910"/>
        <end position="993"/>
    </location>
</feature>
<reference evidence="3" key="2">
    <citation type="submission" date="2012-02" db="EMBL/GenBank/DDBJ databases">
        <authorList>
            <person name="Genoscope - CEA"/>
        </authorList>
    </citation>
    <scope>NUCLEOTIDE SEQUENCE</scope>
</reference>
<reference evidence="3" key="1">
    <citation type="journal article" date="2012" name="Environ. Microbiol.">
        <title>Genomic content of uncultured Bacteroidetes from contrasting oceanic provinces in the North Atlantic Ocean.</title>
        <authorList>
            <person name="Gomez-Pereira P.R."/>
            <person name="Schuler M."/>
            <person name="Fuchs B.M."/>
            <person name="Bennke C."/>
            <person name="Teeling H."/>
            <person name="Waldmann J."/>
            <person name="Richter M."/>
            <person name="Barbe V."/>
            <person name="Bataille E."/>
            <person name="Glockner F.O."/>
            <person name="Amann R."/>
        </authorList>
    </citation>
    <scope>NUCLEOTIDE SEQUENCE</scope>
</reference>
<name>H6RG11_9BACT</name>
<dbReference type="InterPro" id="IPR024079">
    <property type="entry name" value="MetalloPept_cat_dom_sf"/>
</dbReference>
<evidence type="ECO:0000259" key="2">
    <source>
        <dbReference type="Pfam" id="PF20009"/>
    </source>
</evidence>
<dbReference type="SUPFAM" id="SSF49265">
    <property type="entry name" value="Fibronectin type III"/>
    <property type="match status" value="1"/>
</dbReference>
<evidence type="ECO:0000259" key="1">
    <source>
        <dbReference type="Pfam" id="PF18962"/>
    </source>
</evidence>
<protein>
    <submittedName>
        <fullName evidence="3">Uncharacterized protein</fullName>
    </submittedName>
</protein>
<dbReference type="NCBIfam" id="TIGR04183">
    <property type="entry name" value="Por_Secre_tail"/>
    <property type="match status" value="1"/>
</dbReference>
<proteinExistence type="predicted"/>